<evidence type="ECO:0000256" key="9">
    <source>
        <dbReference type="ARBA" id="ARBA00023054"/>
    </source>
</evidence>
<dbReference type="FunFam" id="1.20.5.190:FF:000084">
    <property type="entry name" value="Abnormal spindle microtubule assembly"/>
    <property type="match status" value="1"/>
</dbReference>
<evidence type="ECO:0000259" key="13">
    <source>
        <dbReference type="PROSITE" id="PS50021"/>
    </source>
</evidence>
<comment type="subcellular location">
    <subcellularLocation>
        <location evidence="2">Cytoplasm</location>
    </subcellularLocation>
    <subcellularLocation>
        <location evidence="1">Nucleus</location>
    </subcellularLocation>
</comment>
<feature type="region of interest" description="Disordered" evidence="12">
    <location>
        <begin position="435"/>
        <end position="477"/>
    </location>
</feature>
<dbReference type="PANTHER" id="PTHR22706">
    <property type="entry name" value="ASSEMBLY FACTOR FOR SPINDLE MICROTUBULES"/>
    <property type="match status" value="1"/>
</dbReference>
<keyword evidence="5" id="KW-0132">Cell division</keyword>
<feature type="compositionally biased region" description="Basic residues" evidence="12">
    <location>
        <begin position="451"/>
        <end position="460"/>
    </location>
</feature>
<feature type="region of interest" description="Disordered" evidence="12">
    <location>
        <begin position="1"/>
        <end position="26"/>
    </location>
</feature>
<dbReference type="InterPro" id="IPR016024">
    <property type="entry name" value="ARM-type_fold"/>
</dbReference>
<evidence type="ECO:0000256" key="11">
    <source>
        <dbReference type="ARBA" id="ARBA00023306"/>
    </source>
</evidence>
<dbReference type="GO" id="GO:0007051">
    <property type="term" value="P:spindle organization"/>
    <property type="evidence" value="ECO:0007669"/>
    <property type="project" value="UniProtKB-ARBA"/>
</dbReference>
<organism evidence="14 15">
    <name type="scientific">Astyanax mexicanus</name>
    <name type="common">Blind cave fish</name>
    <name type="synonym">Astyanax fasciatus mexicanus</name>
    <dbReference type="NCBI Taxonomy" id="7994"/>
    <lineage>
        <taxon>Eukaryota</taxon>
        <taxon>Metazoa</taxon>
        <taxon>Chordata</taxon>
        <taxon>Craniata</taxon>
        <taxon>Vertebrata</taxon>
        <taxon>Euteleostomi</taxon>
        <taxon>Actinopterygii</taxon>
        <taxon>Neopterygii</taxon>
        <taxon>Teleostei</taxon>
        <taxon>Ostariophysi</taxon>
        <taxon>Characiformes</taxon>
        <taxon>Characoidei</taxon>
        <taxon>Acestrorhamphidae</taxon>
        <taxon>Acestrorhamphinae</taxon>
        <taxon>Astyanax</taxon>
    </lineage>
</organism>
<evidence type="ECO:0000256" key="6">
    <source>
        <dbReference type="ARBA" id="ARBA00022737"/>
    </source>
</evidence>
<dbReference type="SUPFAM" id="SSF48371">
    <property type="entry name" value="ARM repeat"/>
    <property type="match status" value="1"/>
</dbReference>
<reference evidence="14" key="1">
    <citation type="submission" date="2025-08" db="UniProtKB">
        <authorList>
            <consortium name="Ensembl"/>
        </authorList>
    </citation>
    <scope>IDENTIFICATION</scope>
</reference>
<feature type="compositionally biased region" description="Low complexity" evidence="12">
    <location>
        <begin position="616"/>
        <end position="626"/>
    </location>
</feature>
<dbReference type="CDD" id="cd21224">
    <property type="entry name" value="CH_ASPM_rpt2"/>
    <property type="match status" value="1"/>
</dbReference>
<keyword evidence="11" id="KW-0131">Cell cycle</keyword>
<feature type="compositionally biased region" description="Polar residues" evidence="12">
    <location>
        <begin position="187"/>
        <end position="214"/>
    </location>
</feature>
<dbReference type="FunFam" id="2.60.40.10:FF:001429">
    <property type="entry name" value="Abnormal spindle-like microcephaly-associated protein homolog"/>
    <property type="match status" value="1"/>
</dbReference>
<feature type="compositionally biased region" description="Basic and acidic residues" evidence="12">
    <location>
        <begin position="577"/>
        <end position="586"/>
    </location>
</feature>
<feature type="domain" description="Calponin-homology (CH)" evidence="13">
    <location>
        <begin position="1111"/>
        <end position="1261"/>
    </location>
</feature>
<dbReference type="GO" id="GO:0005737">
    <property type="term" value="C:cytoplasm"/>
    <property type="evidence" value="ECO:0007669"/>
    <property type="project" value="UniProtKB-SubCell"/>
</dbReference>
<dbReference type="OMA" id="QSHWRAT"/>
<feature type="compositionally biased region" description="Basic residues" evidence="12">
    <location>
        <begin position="633"/>
        <end position="643"/>
    </location>
</feature>
<keyword evidence="10" id="KW-0539">Nucleus</keyword>
<evidence type="ECO:0000256" key="7">
    <source>
        <dbReference type="ARBA" id="ARBA00022776"/>
    </source>
</evidence>
<dbReference type="Pfam" id="PF00612">
    <property type="entry name" value="IQ"/>
    <property type="match status" value="36"/>
</dbReference>
<protein>
    <submittedName>
        <fullName evidence="14">Abnormal spindle microtubule assembly</fullName>
    </submittedName>
</protein>
<dbReference type="InterPro" id="IPR013783">
    <property type="entry name" value="Ig-like_fold"/>
</dbReference>
<evidence type="ECO:0000256" key="5">
    <source>
        <dbReference type="ARBA" id="ARBA00022618"/>
    </source>
</evidence>
<dbReference type="InterPro" id="IPR000048">
    <property type="entry name" value="IQ_motif_EF-hand-BS"/>
</dbReference>
<dbReference type="SUPFAM" id="SSF52540">
    <property type="entry name" value="P-loop containing nucleoside triphosphate hydrolases"/>
    <property type="match status" value="15"/>
</dbReference>
<dbReference type="InterPro" id="IPR031549">
    <property type="entry name" value="ASH"/>
</dbReference>
<dbReference type="Gene3D" id="1.10.418.10">
    <property type="entry name" value="Calponin-like domain"/>
    <property type="match status" value="2"/>
</dbReference>
<evidence type="ECO:0000256" key="4">
    <source>
        <dbReference type="ARBA" id="ARBA00022553"/>
    </source>
</evidence>
<keyword evidence="9" id="KW-0175">Coiled coil</keyword>
<feature type="compositionally biased region" description="Polar residues" evidence="12">
    <location>
        <begin position="463"/>
        <end position="477"/>
    </location>
</feature>
<dbReference type="Gene3D" id="2.60.40.10">
    <property type="entry name" value="Immunoglobulins"/>
    <property type="match status" value="1"/>
</dbReference>
<dbReference type="GO" id="GO:0005516">
    <property type="term" value="F:calmodulin binding"/>
    <property type="evidence" value="ECO:0007669"/>
    <property type="project" value="UniProtKB-KW"/>
</dbReference>
<dbReference type="GO" id="GO:0051301">
    <property type="term" value="P:cell division"/>
    <property type="evidence" value="ECO:0007669"/>
    <property type="project" value="UniProtKB-KW"/>
</dbReference>
<feature type="domain" description="Calponin-homology (CH)" evidence="13">
    <location>
        <begin position="925"/>
        <end position="1061"/>
    </location>
</feature>
<evidence type="ECO:0000256" key="2">
    <source>
        <dbReference type="ARBA" id="ARBA00004496"/>
    </source>
</evidence>
<dbReference type="FunFam" id="1.20.5.190:FF:000008">
    <property type="entry name" value="Abnormal spindle-like microcephaly-associated protein homolog"/>
    <property type="match status" value="7"/>
</dbReference>
<dbReference type="Gene3D" id="1.20.5.190">
    <property type="match status" value="29"/>
</dbReference>
<evidence type="ECO:0000256" key="12">
    <source>
        <dbReference type="SAM" id="MobiDB-lite"/>
    </source>
</evidence>
<evidence type="ECO:0000256" key="1">
    <source>
        <dbReference type="ARBA" id="ARBA00004123"/>
    </source>
</evidence>
<dbReference type="SUPFAM" id="SSF47576">
    <property type="entry name" value="Calponin-homology domain, CH-domain"/>
    <property type="match status" value="1"/>
</dbReference>
<dbReference type="FunFam" id="1.10.418.10:FF:000051">
    <property type="entry name" value="Abnormal spindle-like microcephaly-associated protein homolog"/>
    <property type="match status" value="1"/>
</dbReference>
<sequence>MSQDVARAGLLDFSPTFNPPSSRKKENDAPVLSLVQFSRSPFVSFGSVKLGSSKSLPLRIENPSEEGVATVTVDKISSSKGFSLDQTCFNIQPEESVIVTVTWTPVEEGGVRELLSFVANGIIKHQAILLGKAEAPKKKKKSLWDSIKSKRDLSSPSKSKKVASMPIKAANKTFHVSRQPQYKRNKGSNPLSPLNQERANRRSSGSKEGSSQPACPQIPQDLPKSIMDNLENIPPQKDSPLVLLVPVNKLLDASEKVDRSCLPLPKEVRVLNKTLSPISTPERFSNPLRFQSPLPVIGKTIGDECQEPGTPTLSVKDALAIIESDLSHAVSPPNACSSFNFPDSLESETQNPGCELEEALKLVENISPQTDVTQPRLTFFVKSNKAQDDKSGQDAVLPTTAFCTATVTKSYNREDDKQNHIGLKSKKILFDSATVTKSKPETSFEPSPGSRKIKTSRRRLLEKTSSFSDPSSAEQNTRVSHNVCSLPVINCDTDVEFKFIVTSPQKSPQQLMPHEPNSLNQSATFTFNAQLQPMSNAPAKINETVSVDSHASEMLPPPLDLFPVQSRASNQQTKKRKSEEFSRESSDNGVKSFQVKKSCAMPQDPKKPCPEKRFSSRSGQTQSRSTVPTSSRKSTKVPPKKSCPKQAQQGAGSVKSFSASKVKTAKVIAVAQSRLNFIKPTQTAIPRHPLPFAAKNMFYDERWIEKQERGFTWWMNYVLTPDDFKVATEVTKVNALSLTMGSEKLNIPKAPTKEEMSFRTYTARRRLNRLRRAACQLFTSDSMVKAIQRLELEVEAKRLLVRKDRHLWKDIGERQKVLNWLLSYNPLWLRIGLETIFGELIPLESNSDVMGLAMFILGRLLWNPDIAAEFRHPKVPHLYRDGHEEALSRFTLKKLLLLVCFLDKAKESRLIEHDPCLFCMDAEYKATKDLLLAFARDFLSGEGILSRHLNLLGLPVSHTQTPLAEFSFAVQNLAVDLRCGIRLVRIMELFTQDWSLSNKLRMPAISRLQKVHNVEISLQVLKEKGIDLKDEHGATIDSRDIVDGHREKTLNLLWKIIFTFQVEVLLDVEHLKEEISFLKKTWRTKQKLAWLKADKCAVKRSNGSPRAEQSSEKLTLLLDWVNAVCEFYSLKAENFTVSFSDGRILCYLIHYYHPNHLNAEKIHQKTTQTIECDQRGKVELNSSSSDSDCSFDSLEQNVSGSPAVDFKVLLENERSNFQLVNTAVSYLGGVPAMISPEDMSNTIPNEKVVTCYLSFLCARLLDLRNETRAARVIQSAWRRYKLQKDIQLNKQRNMAACKIQAVVKSFLQKRRLKRRNRAATVIQAFWRGYSAQKELKRMKEAKRYATQNRAAVLIQKTYRGWRTRMYLKKNHACVIIQTAFRKWHTRKITQRNAAALRIQAWYRMQQCKRQYLTKKSTAVLIQAWFRGSYQRRKFETLKKQHQSAIIVQSAFRGFVVRKQIAERRQAAVAIQTWYQACLQRNAERKRYLETKYATVTLQAALRGWRARRELAQRNQAALVIQTAYRRFLAQQNFLSLRRSVVIVQQRYRAKKVGEKLRKEYQSLKYAAVRIQALWRGRIERKKIDQLHRFAIVIQSQYRRHLLQTRFLALKKASLVIQSRYKAFREGRKVQSEFLAMKKAAVILQSAYRGMRTRQEMAKQCKAATLIQSAVRAFSCRWKFLAQKRAAITIQQHYRANVLRRMEKERYVQLRQAAIKLQAFYRGCKVRRELKRKHQAATVIQACFKMYKSRVSYLAAKCATIIIQQCYRAYISGRCTRASYLRMKAAAVSIQSAYRGMKARQNLQKLHLAATRIQACFRGHSQLVKYRRQKWAASVIQQRYQANKLKNTVQESYVAMKKAALCIQAAYRGMRSRKQIGEMQIAARVIQQRYRAYKQCNEYRSLKQATIIIQTRYRAKLIAKQQHEKYRSMQKAAITLQAAYRGMQARKRIAEMQLAAKIIQRKYRAYKQRNEYRALKQVTIVIQRKYRAKLLAKQQHESYCSMRRAAINLQAAYRGMQSRKMIAEMQLAAKVIQRHYRAYKQRNEYRALKQATFLIQRRYKAKLLAKQQREKYCSMQKAAITLQAAYRGMQSRKRIAEMQLAAKIIQRKYRAYKQRNEYCALKQVTIVIQGRYRAKLLAKQQRQRYCSMQKAAITLQAAYRGMRVRKEAQKRQEAATVLQAWYRMYRVKMAFQAMRLAAVLVQRRYRCHLERKEARERFVKLRHSAIVVQAVFRGNRTRREIGNLHSAAAVIQRKYLAYKERKRFLSVRDTVVHCQQKWRAVLASRQQLKAYLAKRSAAIAIQAAFRGMKVRRRVQIERKAAITIQAHVRMHKTKVYYQRLLWATKTVQRRYRANQMMKEEMKSLKQKRMATVVLQAAFRGMKARHALKQKHKAAIVIQSAYRAHCAQTRYLCMRYAAVAIQQRYRATLAARKQREHFLQLRCASISLQACFRGQRARREIGLQHQAAKVIQASFRSHRERTKYQAMRVSAMIIQRHFRAYIVAKDNRERYLSLRKSAILIQTLFRGYSVRHHIAKMHKAATTIQAALRMHKHRSAFKRQCWAAGVLQERFRAWKCGHQQRQRYLQLKDAAICMQKSFRGKQARDLVRQIKAARTIQSYLRMSIQRRQFMKTKAAVVLIQSAYRGHYCRVQYARMQKSAVLIQQWYRSRKLVQKHRDEFKRIQKATLTLQRALQRMVAMRLATRRRAAIKIQSVLHMHVHRRRYLKLRSCAVMLQAQYRMCTMRRAYLRKQTAAVTVQTFYRAYRAKVEQRECYLRTLRNVRTLQAHVRGFIQHRRFQQMKESAIKIQACYRGMVERRKFQHLKKSVLVIQERYRAYQLCQKERKQFLKLKNSAILIQAGFRAYKTRKLAAQTRAALKIQAWFRGHQARRDYISKQTAVATIHRCLQTKFQRARFRAIQHSVRVIQQRWRETLTSRKQQAEFLRIRVAAVKIQALWRGSVVRRSIQKERNAAVLIQSTFRGYRQRQAFKQKKASALLIQRRFRAVQLAKAEKERRRRRNAAAVTIQAFCRGWLTRQKVKETANALRRQRFTAAAYHHLCAVRIQRALRTHWALKAAKKQISSVIYVQRWFKAKFQRKRYLEQRQKIITAQRAVKAWLNHRNQAATVIQHAAKLFLLRRKKERLKQGILKVQALWRGHCSRKLHDTTKVISMRHRFRKVNSEAKEEDKLCNKTATALSYLLGYQNYAYILAALKHLETATRLSPECCERLVNSGATHTIFTLIRSCNRSVPSMEIITLAIQVLLNLSKYNKTIDAVYEVPDSVDTLLDLLQIYREKAGDKVADKGGSIFTKACFLLVILVQDERRAIGVKKIPRASDRICSIYKLTLRKYKMDVQRTKVKQRMNVSLNGSFLPQATPQKSKPAARFAPEWVLHRGKMKDIVDPLGAIQMLVKVLALMP</sequence>
<evidence type="ECO:0000313" key="15">
    <source>
        <dbReference type="Proteomes" id="UP000694621"/>
    </source>
</evidence>
<name>A0A8B9KWV2_ASTMX</name>
<feature type="region of interest" description="Disordered" evidence="12">
    <location>
        <begin position="140"/>
        <end position="235"/>
    </location>
</feature>
<dbReference type="InterPro" id="IPR051185">
    <property type="entry name" value="ASPM"/>
</dbReference>
<dbReference type="InterPro" id="IPR001715">
    <property type="entry name" value="CH_dom"/>
</dbReference>
<feature type="compositionally biased region" description="Polar residues" evidence="12">
    <location>
        <begin position="645"/>
        <end position="656"/>
    </location>
</feature>
<keyword evidence="8" id="KW-0112">Calmodulin-binding</keyword>
<dbReference type="CDD" id="cd23767">
    <property type="entry name" value="IQCD"/>
    <property type="match status" value="3"/>
</dbReference>
<proteinExistence type="predicted"/>
<evidence type="ECO:0000256" key="8">
    <source>
        <dbReference type="ARBA" id="ARBA00022860"/>
    </source>
</evidence>
<dbReference type="SMART" id="SM00015">
    <property type="entry name" value="IQ"/>
    <property type="match status" value="64"/>
</dbReference>
<keyword evidence="3" id="KW-0963">Cytoplasm</keyword>
<feature type="region of interest" description="Disordered" evidence="12">
    <location>
        <begin position="547"/>
        <end position="656"/>
    </location>
</feature>
<dbReference type="GO" id="GO:0051295">
    <property type="term" value="P:establishment of meiotic spindle localization"/>
    <property type="evidence" value="ECO:0007669"/>
    <property type="project" value="TreeGrafter"/>
</dbReference>
<keyword evidence="7" id="KW-0498">Mitosis</keyword>
<dbReference type="Ensembl" id="ENSAMXT00005045544.1">
    <property type="protein sequence ID" value="ENSAMXP00005041854.1"/>
    <property type="gene ID" value="ENSAMXG00005019558.1"/>
</dbReference>
<dbReference type="FunFam" id="1.20.5.190:FF:000009">
    <property type="entry name" value="Abnormal spindle-like microcephaly-associated protein homolog"/>
    <property type="match status" value="1"/>
</dbReference>
<accession>A0A8B9KWV2</accession>
<dbReference type="GO" id="GO:0000278">
    <property type="term" value="P:mitotic cell cycle"/>
    <property type="evidence" value="ECO:0007669"/>
    <property type="project" value="TreeGrafter"/>
</dbReference>
<dbReference type="CDD" id="cd21223">
    <property type="entry name" value="CH_ASPM_rpt1"/>
    <property type="match status" value="1"/>
</dbReference>
<gene>
    <name evidence="14" type="primary">aspm</name>
</gene>
<keyword evidence="6" id="KW-0677">Repeat</keyword>
<keyword evidence="4" id="KW-0597">Phosphoprotein</keyword>
<dbReference type="SMART" id="SM00033">
    <property type="entry name" value="CH"/>
    <property type="match status" value="2"/>
</dbReference>
<evidence type="ECO:0000313" key="14">
    <source>
        <dbReference type="Ensembl" id="ENSAMXP00005041854.1"/>
    </source>
</evidence>
<dbReference type="GO" id="GO:0005634">
    <property type="term" value="C:nucleus"/>
    <property type="evidence" value="ECO:0007669"/>
    <property type="project" value="UniProtKB-SubCell"/>
</dbReference>
<evidence type="ECO:0000256" key="3">
    <source>
        <dbReference type="ARBA" id="ARBA00022490"/>
    </source>
</evidence>
<dbReference type="Pfam" id="PF15780">
    <property type="entry name" value="ASH"/>
    <property type="match status" value="1"/>
</dbReference>
<dbReference type="Proteomes" id="UP000694621">
    <property type="component" value="Unplaced"/>
</dbReference>
<dbReference type="PROSITE" id="PS50096">
    <property type="entry name" value="IQ"/>
    <property type="match status" value="44"/>
</dbReference>
<dbReference type="InterPro" id="IPR036872">
    <property type="entry name" value="CH_dom_sf"/>
</dbReference>
<feature type="compositionally biased region" description="Basic and acidic residues" evidence="12">
    <location>
        <begin position="604"/>
        <end position="614"/>
    </location>
</feature>
<dbReference type="Pfam" id="PF00307">
    <property type="entry name" value="CH"/>
    <property type="match status" value="1"/>
</dbReference>
<dbReference type="PANTHER" id="PTHR22706:SF1">
    <property type="entry name" value="ASSEMBLY FACTOR FOR SPINDLE MICROTUBULES"/>
    <property type="match status" value="1"/>
</dbReference>
<dbReference type="GO" id="GO:0000922">
    <property type="term" value="C:spindle pole"/>
    <property type="evidence" value="ECO:0007669"/>
    <property type="project" value="TreeGrafter"/>
</dbReference>
<dbReference type="PROSITE" id="PS50021">
    <property type="entry name" value="CH"/>
    <property type="match status" value="2"/>
</dbReference>
<dbReference type="InterPro" id="IPR027417">
    <property type="entry name" value="P-loop_NTPase"/>
</dbReference>
<evidence type="ECO:0000256" key="10">
    <source>
        <dbReference type="ARBA" id="ARBA00023242"/>
    </source>
</evidence>